<keyword evidence="4" id="KW-0029">Amino-acid transport</keyword>
<dbReference type="Proteomes" id="UP000078544">
    <property type="component" value="Unassembled WGS sequence"/>
</dbReference>
<comment type="subcellular location">
    <subcellularLocation>
        <location evidence="1">Membrane</location>
        <topology evidence="1">Multi-pass membrane protein</topology>
    </subcellularLocation>
</comment>
<dbReference type="Gene3D" id="1.20.1740.10">
    <property type="entry name" value="Amino acid/polyamine transporter I"/>
    <property type="match status" value="1"/>
</dbReference>
<feature type="transmembrane region" description="Helical" evidence="8">
    <location>
        <begin position="323"/>
        <end position="344"/>
    </location>
</feature>
<reference evidence="10 11" key="1">
    <citation type="journal article" date="2016" name="Genome Biol. Evol.">
        <title>Divergent and convergent evolution of fungal pathogenicity.</title>
        <authorList>
            <person name="Shang Y."/>
            <person name="Xiao G."/>
            <person name="Zheng P."/>
            <person name="Cen K."/>
            <person name="Zhan S."/>
            <person name="Wang C."/>
        </authorList>
    </citation>
    <scope>NUCLEOTIDE SEQUENCE [LARGE SCALE GENOMIC DNA]</scope>
    <source>
        <strain evidence="10 11">RCEF 2490</strain>
    </source>
</reference>
<keyword evidence="6 8" id="KW-0472">Membrane</keyword>
<dbReference type="PROSITE" id="PS00218">
    <property type="entry name" value="AMINO_ACID_PERMEASE_1"/>
    <property type="match status" value="1"/>
</dbReference>
<name>A0A166V6N6_9HYPO</name>
<dbReference type="FunFam" id="1.20.1740.10:FF:000017">
    <property type="entry name" value="Amino acid permease"/>
    <property type="match status" value="1"/>
</dbReference>
<feature type="transmembrane region" description="Helical" evidence="8">
    <location>
        <begin position="101"/>
        <end position="119"/>
    </location>
</feature>
<sequence>MKSPDNAIDLAYGRVDEDGDERPLFSSSRDSTTPRGSGSSKSFRIFETFKRNKSETFFPENALTPVQSLGHRDVMDEENRQFIGPDIAHSSLARRLKGRHLQMIAISGAIGTGLFILTGRGLATAGPASLLLAFAVVGLDMYCTCHALGELAVVFPIAGSFSTWATRFLDPSWGFALGWNYTLQWLLSLPIEIVAASEVVGFWNKDLPRAVFVTIFVAFIITINMFGVKIYGEAEYVFAVIKITAVIGFILFGVILNCAGTPERGYIGFEFWKNPGAFNNGFKGFCTVLLSAAFAFSGTELIGLAAAETANPRKSMPMAIKQVFWRITLFYLSIVLLIGILLPYNDPKLTAGDKGETDANASPLVIAFQEAGLQVFPSIINAVILVAVLSVGNSAVFGSSRTLAALATLRMAPSILSYVDRKGRPLVALLVAALVGLLAYLAELGDRSKIIDWLTSIGGLSGIFTWGTICACHIQFRRAWMMQGRSVQDLPYRSILGVNGSLIGLTLSIALIMAQFWVAIFPINYGQIPAGDLAKSAALKLLGVAVIIICYVSHKVVYRTRYIQARRVDVDTGRRVYNVHLLQRRESEERALFPRWKRIYKFLC</sequence>
<evidence type="ECO:0000256" key="1">
    <source>
        <dbReference type="ARBA" id="ARBA00004141"/>
    </source>
</evidence>
<evidence type="ECO:0000256" key="4">
    <source>
        <dbReference type="ARBA" id="ARBA00022970"/>
    </source>
</evidence>
<keyword evidence="2" id="KW-0813">Transport</keyword>
<proteinExistence type="predicted"/>
<evidence type="ECO:0000256" key="3">
    <source>
        <dbReference type="ARBA" id="ARBA00022692"/>
    </source>
</evidence>
<accession>A0A166V6N6</accession>
<feature type="transmembrane region" description="Helical" evidence="8">
    <location>
        <begin position="425"/>
        <end position="442"/>
    </location>
</feature>
<dbReference type="Pfam" id="PF00324">
    <property type="entry name" value="AA_permease"/>
    <property type="match status" value="1"/>
</dbReference>
<evidence type="ECO:0000256" key="8">
    <source>
        <dbReference type="SAM" id="Phobius"/>
    </source>
</evidence>
<evidence type="ECO:0000256" key="6">
    <source>
        <dbReference type="ARBA" id="ARBA00023136"/>
    </source>
</evidence>
<evidence type="ECO:0000259" key="9">
    <source>
        <dbReference type="Pfam" id="PF00324"/>
    </source>
</evidence>
<dbReference type="InterPro" id="IPR004841">
    <property type="entry name" value="AA-permease/SLC12A_dom"/>
</dbReference>
<evidence type="ECO:0000256" key="5">
    <source>
        <dbReference type="ARBA" id="ARBA00022989"/>
    </source>
</evidence>
<dbReference type="PANTHER" id="PTHR43341">
    <property type="entry name" value="AMINO ACID PERMEASE"/>
    <property type="match status" value="1"/>
</dbReference>
<keyword evidence="11" id="KW-1185">Reference proteome</keyword>
<evidence type="ECO:0000313" key="11">
    <source>
        <dbReference type="Proteomes" id="UP000078544"/>
    </source>
</evidence>
<dbReference type="AlphaFoldDB" id="A0A166V6N6"/>
<dbReference type="STRING" id="1081109.A0A166V6N6"/>
<dbReference type="InterPro" id="IPR050524">
    <property type="entry name" value="APC_YAT"/>
</dbReference>
<dbReference type="InterPro" id="IPR004840">
    <property type="entry name" value="Amino_acid_permease_CS"/>
</dbReference>
<evidence type="ECO:0000313" key="10">
    <source>
        <dbReference type="EMBL" id="OAA33327.1"/>
    </source>
</evidence>
<dbReference type="PANTHER" id="PTHR43341:SF1">
    <property type="entry name" value="GENERAL AMINO-ACID PERMEASE GAP1"/>
    <property type="match status" value="1"/>
</dbReference>
<protein>
    <submittedName>
        <fullName evidence="10">Amino acid/polyamine transporter I</fullName>
    </submittedName>
</protein>
<keyword evidence="5 8" id="KW-1133">Transmembrane helix</keyword>
<evidence type="ECO:0000256" key="2">
    <source>
        <dbReference type="ARBA" id="ARBA00022448"/>
    </source>
</evidence>
<feature type="domain" description="Amino acid permease/ SLC12A" evidence="9">
    <location>
        <begin position="100"/>
        <end position="561"/>
    </location>
</feature>
<feature type="compositionally biased region" description="Polar residues" evidence="7">
    <location>
        <begin position="25"/>
        <end position="40"/>
    </location>
</feature>
<feature type="transmembrane region" description="Helical" evidence="8">
    <location>
        <begin position="379"/>
        <end position="404"/>
    </location>
</feature>
<evidence type="ECO:0000256" key="7">
    <source>
        <dbReference type="SAM" id="MobiDB-lite"/>
    </source>
</evidence>
<feature type="transmembrane region" description="Helical" evidence="8">
    <location>
        <begin position="210"/>
        <end position="230"/>
    </location>
</feature>
<comment type="caution">
    <text evidence="10">The sequence shown here is derived from an EMBL/GenBank/DDBJ whole genome shotgun (WGS) entry which is preliminary data.</text>
</comment>
<dbReference type="OrthoDB" id="3900342at2759"/>
<feature type="transmembrane region" description="Helical" evidence="8">
    <location>
        <begin position="495"/>
        <end position="517"/>
    </location>
</feature>
<dbReference type="GO" id="GO:0015171">
    <property type="term" value="F:amino acid transmembrane transporter activity"/>
    <property type="evidence" value="ECO:0007669"/>
    <property type="project" value="TreeGrafter"/>
</dbReference>
<feature type="transmembrane region" description="Helical" evidence="8">
    <location>
        <begin position="236"/>
        <end position="256"/>
    </location>
</feature>
<dbReference type="GO" id="GO:0016020">
    <property type="term" value="C:membrane"/>
    <property type="evidence" value="ECO:0007669"/>
    <property type="project" value="UniProtKB-SubCell"/>
</dbReference>
<organism evidence="10 11">
    <name type="scientific">Moelleriella libera RCEF 2490</name>
    <dbReference type="NCBI Taxonomy" id="1081109"/>
    <lineage>
        <taxon>Eukaryota</taxon>
        <taxon>Fungi</taxon>
        <taxon>Dikarya</taxon>
        <taxon>Ascomycota</taxon>
        <taxon>Pezizomycotina</taxon>
        <taxon>Sordariomycetes</taxon>
        <taxon>Hypocreomycetidae</taxon>
        <taxon>Hypocreales</taxon>
        <taxon>Clavicipitaceae</taxon>
        <taxon>Moelleriella</taxon>
    </lineage>
</organism>
<keyword evidence="3 8" id="KW-0812">Transmembrane</keyword>
<feature type="transmembrane region" description="Helical" evidence="8">
    <location>
        <begin position="537"/>
        <end position="557"/>
    </location>
</feature>
<gene>
    <name evidence="10" type="ORF">AAL_00792</name>
</gene>
<feature type="transmembrane region" description="Helical" evidence="8">
    <location>
        <begin position="181"/>
        <end position="203"/>
    </location>
</feature>
<feature type="region of interest" description="Disordered" evidence="7">
    <location>
        <begin position="1"/>
        <end position="40"/>
    </location>
</feature>
<feature type="transmembrane region" description="Helical" evidence="8">
    <location>
        <begin position="151"/>
        <end position="169"/>
    </location>
</feature>
<dbReference type="EMBL" id="AZGY01000001">
    <property type="protein sequence ID" value="OAA33327.1"/>
    <property type="molecule type" value="Genomic_DNA"/>
</dbReference>
<feature type="transmembrane region" description="Helical" evidence="8">
    <location>
        <begin position="454"/>
        <end position="474"/>
    </location>
</feature>